<reference evidence="1" key="1">
    <citation type="journal article" date="2020" name="mSystems">
        <title>Genome- and Community-Level Interaction Insights into Carbon Utilization and Element Cycling Functions of Hydrothermarchaeota in Hydrothermal Sediment.</title>
        <authorList>
            <person name="Zhou Z."/>
            <person name="Liu Y."/>
            <person name="Xu W."/>
            <person name="Pan J."/>
            <person name="Luo Z.H."/>
            <person name="Li M."/>
        </authorList>
    </citation>
    <scope>NUCLEOTIDE SEQUENCE [LARGE SCALE GENOMIC DNA]</scope>
    <source>
        <strain evidence="1">SpSt-125</strain>
    </source>
</reference>
<dbReference type="EMBL" id="DSEU01000032">
    <property type="protein sequence ID" value="HEM66852.1"/>
    <property type="molecule type" value="Genomic_DNA"/>
</dbReference>
<organism evidence="1">
    <name type="scientific">Ignisphaera aggregans</name>
    <dbReference type="NCBI Taxonomy" id="334771"/>
    <lineage>
        <taxon>Archaea</taxon>
        <taxon>Thermoproteota</taxon>
        <taxon>Thermoprotei</taxon>
        <taxon>Desulfurococcales</taxon>
        <taxon>Desulfurococcaceae</taxon>
        <taxon>Ignisphaera</taxon>
    </lineage>
</organism>
<accession>A0A7J2U3U4</accession>
<evidence type="ECO:0000313" key="1">
    <source>
        <dbReference type="EMBL" id="HEM66852.1"/>
    </source>
</evidence>
<dbReference type="AlphaFoldDB" id="A0A7J2U3U4"/>
<sequence>MKIGELRIDDLMYPSKNDGLRKLFYEPLEEFWKKTCKESASRQHKGYCGILLDNAVKVLLGVVRRFPDLEVELLAKSWVDAASKPEVVQCFLQETGKERKECVEKIINKVIESARQMQVKSFTTTANMQSQGLKGGEDVFEKFVKRLEGIFSTAAEKYGKEFLDSVARELCIALGELSRDVSSLCDAALKSVNASIFRHEIISKVRQRISGRDIAKLIREDREAR</sequence>
<protein>
    <submittedName>
        <fullName evidence="1">Uncharacterized protein</fullName>
    </submittedName>
</protein>
<proteinExistence type="predicted"/>
<gene>
    <name evidence="1" type="ORF">ENO26_04690</name>
</gene>
<comment type="caution">
    <text evidence="1">The sequence shown here is derived from an EMBL/GenBank/DDBJ whole genome shotgun (WGS) entry which is preliminary data.</text>
</comment>
<name>A0A7J2U3U4_9CREN</name>